<gene>
    <name evidence="1" type="ORF">F8M41_007485</name>
</gene>
<protein>
    <submittedName>
        <fullName evidence="1">Uncharacterized protein</fullName>
    </submittedName>
</protein>
<name>A0A8H4A5A7_GIGMA</name>
<keyword evidence="2" id="KW-1185">Reference proteome</keyword>
<sequence>MEDVWDIVKGEVARTSLHSNLLIIRNKQLNAFKEKITSRTIIEFWKKSLIHVLEYRNLDDHIVLVKSNAKEFEINKTDS</sequence>
<reference evidence="1 2" key="1">
    <citation type="journal article" date="2019" name="Environ. Microbiol.">
        <title>At the nexus of three kingdoms: the genome of the mycorrhizal fungus Gigaspora margarita provides insights into plant, endobacterial and fungal interactions.</title>
        <authorList>
            <person name="Venice F."/>
            <person name="Ghignone S."/>
            <person name="Salvioli di Fossalunga A."/>
            <person name="Amselem J."/>
            <person name="Novero M."/>
            <person name="Xianan X."/>
            <person name="Sedzielewska Toro K."/>
            <person name="Morin E."/>
            <person name="Lipzen A."/>
            <person name="Grigoriev I.V."/>
            <person name="Henrissat B."/>
            <person name="Martin F.M."/>
            <person name="Bonfante P."/>
        </authorList>
    </citation>
    <scope>NUCLEOTIDE SEQUENCE [LARGE SCALE GENOMIC DNA]</scope>
    <source>
        <strain evidence="1 2">BEG34</strain>
    </source>
</reference>
<organism evidence="1 2">
    <name type="scientific">Gigaspora margarita</name>
    <dbReference type="NCBI Taxonomy" id="4874"/>
    <lineage>
        <taxon>Eukaryota</taxon>
        <taxon>Fungi</taxon>
        <taxon>Fungi incertae sedis</taxon>
        <taxon>Mucoromycota</taxon>
        <taxon>Glomeromycotina</taxon>
        <taxon>Glomeromycetes</taxon>
        <taxon>Diversisporales</taxon>
        <taxon>Gigasporaceae</taxon>
        <taxon>Gigaspora</taxon>
    </lineage>
</organism>
<proteinExistence type="predicted"/>
<dbReference type="Proteomes" id="UP000439903">
    <property type="component" value="Unassembled WGS sequence"/>
</dbReference>
<dbReference type="OrthoDB" id="2441967at2759"/>
<evidence type="ECO:0000313" key="1">
    <source>
        <dbReference type="EMBL" id="KAF0416261.1"/>
    </source>
</evidence>
<evidence type="ECO:0000313" key="2">
    <source>
        <dbReference type="Proteomes" id="UP000439903"/>
    </source>
</evidence>
<dbReference type="AlphaFoldDB" id="A0A8H4A5A7"/>
<dbReference type="EMBL" id="WTPW01001756">
    <property type="protein sequence ID" value="KAF0416261.1"/>
    <property type="molecule type" value="Genomic_DNA"/>
</dbReference>
<accession>A0A8H4A5A7</accession>
<comment type="caution">
    <text evidence="1">The sequence shown here is derived from an EMBL/GenBank/DDBJ whole genome shotgun (WGS) entry which is preliminary data.</text>
</comment>